<feature type="transmembrane region" description="Helical" evidence="8">
    <location>
        <begin position="173"/>
        <end position="195"/>
    </location>
</feature>
<name>A0A645BUX5_9ZZZZ</name>
<gene>
    <name evidence="10" type="primary">artQ_21</name>
    <name evidence="10" type="ORF">SDC9_115353</name>
</gene>
<protein>
    <submittedName>
        <fullName evidence="10">Arginine transport system permease protein ArtQ</fullName>
    </submittedName>
</protein>
<evidence type="ECO:0000256" key="1">
    <source>
        <dbReference type="ARBA" id="ARBA00004651"/>
    </source>
</evidence>
<dbReference type="NCBIfam" id="TIGR01726">
    <property type="entry name" value="HEQRo_perm_3TM"/>
    <property type="match status" value="1"/>
</dbReference>
<dbReference type="PANTHER" id="PTHR30614:SF0">
    <property type="entry name" value="L-CYSTINE TRANSPORT SYSTEM PERMEASE PROTEIN TCYL"/>
    <property type="match status" value="1"/>
</dbReference>
<evidence type="ECO:0000256" key="2">
    <source>
        <dbReference type="ARBA" id="ARBA00022448"/>
    </source>
</evidence>
<dbReference type="Gene3D" id="1.10.3720.10">
    <property type="entry name" value="MetI-like"/>
    <property type="match status" value="1"/>
</dbReference>
<dbReference type="CDD" id="cd06261">
    <property type="entry name" value="TM_PBP2"/>
    <property type="match status" value="1"/>
</dbReference>
<keyword evidence="7 8" id="KW-0472">Membrane</keyword>
<evidence type="ECO:0000256" key="4">
    <source>
        <dbReference type="ARBA" id="ARBA00022692"/>
    </source>
</evidence>
<dbReference type="PANTHER" id="PTHR30614">
    <property type="entry name" value="MEMBRANE COMPONENT OF AMINO ACID ABC TRANSPORTER"/>
    <property type="match status" value="1"/>
</dbReference>
<evidence type="ECO:0000256" key="3">
    <source>
        <dbReference type="ARBA" id="ARBA00022475"/>
    </source>
</evidence>
<dbReference type="SUPFAM" id="SSF161098">
    <property type="entry name" value="MetI-like"/>
    <property type="match status" value="1"/>
</dbReference>
<dbReference type="InterPro" id="IPR035906">
    <property type="entry name" value="MetI-like_sf"/>
</dbReference>
<dbReference type="GO" id="GO:0022857">
    <property type="term" value="F:transmembrane transporter activity"/>
    <property type="evidence" value="ECO:0007669"/>
    <property type="project" value="InterPro"/>
</dbReference>
<dbReference type="GO" id="GO:0043190">
    <property type="term" value="C:ATP-binding cassette (ABC) transporter complex"/>
    <property type="evidence" value="ECO:0007669"/>
    <property type="project" value="InterPro"/>
</dbReference>
<evidence type="ECO:0000256" key="7">
    <source>
        <dbReference type="ARBA" id="ARBA00023136"/>
    </source>
</evidence>
<dbReference type="PROSITE" id="PS50928">
    <property type="entry name" value="ABC_TM1"/>
    <property type="match status" value="1"/>
</dbReference>
<keyword evidence="2" id="KW-0813">Transport</keyword>
<organism evidence="10">
    <name type="scientific">bioreactor metagenome</name>
    <dbReference type="NCBI Taxonomy" id="1076179"/>
    <lineage>
        <taxon>unclassified sequences</taxon>
        <taxon>metagenomes</taxon>
        <taxon>ecological metagenomes</taxon>
    </lineage>
</organism>
<feature type="transmembrane region" description="Helical" evidence="8">
    <location>
        <begin position="55"/>
        <end position="73"/>
    </location>
</feature>
<reference evidence="10" key="1">
    <citation type="submission" date="2019-08" db="EMBL/GenBank/DDBJ databases">
        <authorList>
            <person name="Kucharzyk K."/>
            <person name="Murdoch R.W."/>
            <person name="Higgins S."/>
            <person name="Loffler F."/>
        </authorList>
    </citation>
    <scope>NUCLEOTIDE SEQUENCE</scope>
</reference>
<comment type="subcellular location">
    <subcellularLocation>
        <location evidence="1">Cell membrane</location>
        <topology evidence="1">Multi-pass membrane protein</topology>
    </subcellularLocation>
</comment>
<feature type="domain" description="ABC transmembrane type-1" evidence="9">
    <location>
        <begin position="9"/>
        <end position="194"/>
    </location>
</feature>
<comment type="caution">
    <text evidence="10">The sequence shown here is derived from an EMBL/GenBank/DDBJ whole genome shotgun (WGS) entry which is preliminary data.</text>
</comment>
<accession>A0A645BUX5</accession>
<dbReference type="InterPro" id="IPR043429">
    <property type="entry name" value="ArtM/GltK/GlnP/TcyL/YhdX-like"/>
</dbReference>
<evidence type="ECO:0000256" key="8">
    <source>
        <dbReference type="SAM" id="Phobius"/>
    </source>
</evidence>
<dbReference type="InterPro" id="IPR010065">
    <property type="entry name" value="AA_ABC_transptr_permease_3TM"/>
</dbReference>
<proteinExistence type="predicted"/>
<keyword evidence="5" id="KW-0029">Amino-acid transport</keyword>
<dbReference type="GO" id="GO:0006865">
    <property type="term" value="P:amino acid transport"/>
    <property type="evidence" value="ECO:0007669"/>
    <property type="project" value="UniProtKB-KW"/>
</dbReference>
<dbReference type="AlphaFoldDB" id="A0A645BUX5"/>
<dbReference type="EMBL" id="VSSQ01022248">
    <property type="protein sequence ID" value="MPM68421.1"/>
    <property type="molecule type" value="Genomic_DNA"/>
</dbReference>
<evidence type="ECO:0000256" key="6">
    <source>
        <dbReference type="ARBA" id="ARBA00022989"/>
    </source>
</evidence>
<evidence type="ECO:0000313" key="10">
    <source>
        <dbReference type="EMBL" id="MPM68421.1"/>
    </source>
</evidence>
<sequence>MINNYLNGLQTTLGLFAVTLFCSVLLSFVVLFLYQQRFLAVFIRIYIYVMRATPLLLQIIFIFYGLPFFGIVFDRWFAAGLAFSLNYAAYFAEILRGGIQSLDKGQSEVAQVLGLSRFFTFRKVLLPQALINTFPAISNEVLTLIKDTALISVVGLADLLKVSRSLVNATASIMPFLTVGIIYLIMNALLTYLLTRIEKRLLALKGV</sequence>
<feature type="transmembrane region" description="Helical" evidence="8">
    <location>
        <begin position="12"/>
        <end position="34"/>
    </location>
</feature>
<evidence type="ECO:0000259" key="9">
    <source>
        <dbReference type="PROSITE" id="PS50928"/>
    </source>
</evidence>
<evidence type="ECO:0000256" key="5">
    <source>
        <dbReference type="ARBA" id="ARBA00022970"/>
    </source>
</evidence>
<keyword evidence="4 8" id="KW-0812">Transmembrane</keyword>
<keyword evidence="3" id="KW-1003">Cell membrane</keyword>
<keyword evidence="6 8" id="KW-1133">Transmembrane helix</keyword>
<dbReference type="InterPro" id="IPR000515">
    <property type="entry name" value="MetI-like"/>
</dbReference>
<dbReference type="Pfam" id="PF00528">
    <property type="entry name" value="BPD_transp_1"/>
    <property type="match status" value="1"/>
</dbReference>